<feature type="coiled-coil region" evidence="1">
    <location>
        <begin position="382"/>
        <end position="448"/>
    </location>
</feature>
<gene>
    <name evidence="3" type="ORF">DBRI00130_LOCUS11395</name>
</gene>
<feature type="coiled-coil region" evidence="1">
    <location>
        <begin position="297"/>
        <end position="349"/>
    </location>
</feature>
<reference evidence="3" key="1">
    <citation type="submission" date="2021-01" db="EMBL/GenBank/DDBJ databases">
        <authorList>
            <person name="Corre E."/>
            <person name="Pelletier E."/>
            <person name="Niang G."/>
            <person name="Scheremetjew M."/>
            <person name="Finn R."/>
            <person name="Kale V."/>
            <person name="Holt S."/>
            <person name="Cochrane G."/>
            <person name="Meng A."/>
            <person name="Brown T."/>
            <person name="Cohen L."/>
        </authorList>
    </citation>
    <scope>NUCLEOTIDE SEQUENCE</scope>
    <source>
        <strain evidence="3">GSO104</strain>
    </source>
</reference>
<evidence type="ECO:0000313" key="3">
    <source>
        <dbReference type="EMBL" id="CAE4600516.1"/>
    </source>
</evidence>
<sequence length="568" mass="64267">MGGREFVTKTQMSSASSGRIRAKIRLFDNDQLPFSSEMATKTGSSTVSNVLRENLHNEEIETDLSIYSVHPHSVRKLVRRFRKMCNSSSSKDAEEDAKKSFALFEMRSRIMESDIERGLERQGGTVPVDDLVLTSYNQAACRIRDAVIVSKAWRDGASPRDVIISSLLTRQADRKYVIRRLVMRGNGGQNQGGRSSYQGLLRGGGYRSYTLEEVRWMDDTDFMQFRCPSLGPRCMRGFEMFTIGDCQSILLKLTNERCVQLRKELNDATARQLDAEDLMKEDAGSGNSIIFNEDGTMADAEDLYLTAKEEVKSLSKQLVLAERAFQLVRDRIENLVATYQSLLAKIQNESCNDSASEASFDSTYSDDDYESEYDEEAHDKEKKILARRAQRAELKAEVAAREAILAKQEAEKIKDEKQRELEKLQLKLAELETKSALLEEEYGRLEAEQKSGFGGSIAGSFYAQSRAGSDAKSILLSAHSIGKGKNESAERIKAKFRSRNMQRMDNTPLKGEPERMDNCRDGEVGRGGSERKTSLGRHLLNDEEMYQHLDFYERSLKAVESRTQRCQF</sequence>
<evidence type="ECO:0000256" key="1">
    <source>
        <dbReference type="SAM" id="Coils"/>
    </source>
</evidence>
<proteinExistence type="predicted"/>
<dbReference type="EMBL" id="HBNS01014150">
    <property type="protein sequence ID" value="CAE4600516.1"/>
    <property type="molecule type" value="Transcribed_RNA"/>
</dbReference>
<keyword evidence="1" id="KW-0175">Coiled coil</keyword>
<evidence type="ECO:0000256" key="2">
    <source>
        <dbReference type="SAM" id="MobiDB-lite"/>
    </source>
</evidence>
<accession>A0A7S4R345</accession>
<feature type="region of interest" description="Disordered" evidence="2">
    <location>
        <begin position="504"/>
        <end position="533"/>
    </location>
</feature>
<protein>
    <submittedName>
        <fullName evidence="3">Uncharacterized protein</fullName>
    </submittedName>
</protein>
<name>A0A7S4R345_9STRA</name>
<dbReference type="AlphaFoldDB" id="A0A7S4R345"/>
<organism evidence="3">
    <name type="scientific">Ditylum brightwellii</name>
    <dbReference type="NCBI Taxonomy" id="49249"/>
    <lineage>
        <taxon>Eukaryota</taxon>
        <taxon>Sar</taxon>
        <taxon>Stramenopiles</taxon>
        <taxon>Ochrophyta</taxon>
        <taxon>Bacillariophyta</taxon>
        <taxon>Mediophyceae</taxon>
        <taxon>Lithodesmiophycidae</taxon>
        <taxon>Lithodesmiales</taxon>
        <taxon>Lithodesmiaceae</taxon>
        <taxon>Ditylum</taxon>
    </lineage>
</organism>
<feature type="compositionally biased region" description="Basic and acidic residues" evidence="2">
    <location>
        <begin position="511"/>
        <end position="533"/>
    </location>
</feature>